<dbReference type="PANTHER" id="PTHR10534">
    <property type="entry name" value="PYRIDOXAL KINASE"/>
    <property type="match status" value="1"/>
</dbReference>
<dbReference type="EMBL" id="FUZF01000034">
    <property type="protein sequence ID" value="SKC11604.1"/>
    <property type="molecule type" value="Genomic_DNA"/>
</dbReference>
<keyword evidence="4 7" id="KW-0418">Kinase</keyword>
<dbReference type="Pfam" id="PF08543">
    <property type="entry name" value="Phos_pyr_kin"/>
    <property type="match status" value="1"/>
</dbReference>
<dbReference type="AlphaFoldDB" id="A0A1T5GT95"/>
<evidence type="ECO:0000256" key="5">
    <source>
        <dbReference type="ARBA" id="ARBA00022840"/>
    </source>
</evidence>
<dbReference type="InterPro" id="IPR013749">
    <property type="entry name" value="PM/HMP-P_kinase-1"/>
</dbReference>
<name>A0A1T5GT95_9SPHI</name>
<proteinExistence type="predicted"/>
<evidence type="ECO:0000256" key="2">
    <source>
        <dbReference type="ARBA" id="ARBA00022679"/>
    </source>
</evidence>
<evidence type="ECO:0000256" key="4">
    <source>
        <dbReference type="ARBA" id="ARBA00022777"/>
    </source>
</evidence>
<dbReference type="SUPFAM" id="SSF53613">
    <property type="entry name" value="Ribokinase-like"/>
    <property type="match status" value="1"/>
</dbReference>
<dbReference type="PANTHER" id="PTHR10534:SF2">
    <property type="entry name" value="PYRIDOXAL KINASE"/>
    <property type="match status" value="1"/>
</dbReference>
<dbReference type="Proteomes" id="UP000190150">
    <property type="component" value="Unassembled WGS sequence"/>
</dbReference>
<dbReference type="OrthoDB" id="9800808at2"/>
<keyword evidence="8" id="KW-1185">Reference proteome</keyword>
<dbReference type="RefSeq" id="WP_079645952.1">
    <property type="nucleotide sequence ID" value="NZ_FUZF01000034.1"/>
</dbReference>
<evidence type="ECO:0000256" key="1">
    <source>
        <dbReference type="ARBA" id="ARBA00012104"/>
    </source>
</evidence>
<keyword evidence="3" id="KW-0547">Nucleotide-binding</keyword>
<gene>
    <name evidence="7" type="ORF">SAMN05660841_04339</name>
</gene>
<dbReference type="InterPro" id="IPR029056">
    <property type="entry name" value="Ribokinase-like"/>
</dbReference>
<evidence type="ECO:0000313" key="7">
    <source>
        <dbReference type="EMBL" id="SKC11604.1"/>
    </source>
</evidence>
<reference evidence="8" key="1">
    <citation type="submission" date="2017-02" db="EMBL/GenBank/DDBJ databases">
        <authorList>
            <person name="Varghese N."/>
            <person name="Submissions S."/>
        </authorList>
    </citation>
    <scope>NUCLEOTIDE SEQUENCE [LARGE SCALE GENOMIC DNA]</scope>
    <source>
        <strain evidence="8">DSM 24091</strain>
    </source>
</reference>
<dbReference type="InterPro" id="IPR004625">
    <property type="entry name" value="PyrdxlKinase"/>
</dbReference>
<accession>A0A1T5GT95</accession>
<dbReference type="GO" id="GO:0008478">
    <property type="term" value="F:pyridoxal kinase activity"/>
    <property type="evidence" value="ECO:0007669"/>
    <property type="project" value="UniProtKB-EC"/>
</dbReference>
<evidence type="ECO:0000256" key="3">
    <source>
        <dbReference type="ARBA" id="ARBA00022741"/>
    </source>
</evidence>
<sequence length="294" mass="32654">MKDKEAKIVSIQSLVSTGYVGNNMAMFAAQLHASDICMLPTVVLSSATDNPDYRGDVVSVNLFSELVIGVDLGLDKASCHYFMTGYISAIPLIDTTAEWISSCKDSRCVAHYIYDPVFGDFRTSGLYLSEEAVAHSLKKLLPLCDIMTPNHFEMEYILGGKFETQEELSELLADFPELKEKKIIVTGAHLRDTPEGYLENLLVIDGHIQRFMAARIPIEAVGTGDLFTALVTVIMKNGRTISEAIDYATEFISAVLSRVNRRDSNEIRAEDLLYAKEKMDVLQIYKGGKEDENS</sequence>
<dbReference type="GO" id="GO:0009443">
    <property type="term" value="P:pyridoxal 5'-phosphate salvage"/>
    <property type="evidence" value="ECO:0007669"/>
    <property type="project" value="InterPro"/>
</dbReference>
<dbReference type="STRING" id="1513896.SAMN05660841_04339"/>
<dbReference type="GO" id="GO:0005524">
    <property type="term" value="F:ATP binding"/>
    <property type="evidence" value="ECO:0007669"/>
    <property type="project" value="UniProtKB-KW"/>
</dbReference>
<evidence type="ECO:0000313" key="8">
    <source>
        <dbReference type="Proteomes" id="UP000190150"/>
    </source>
</evidence>
<protein>
    <recommendedName>
        <fullName evidence="1">pyridoxal kinase</fullName>
        <ecNumber evidence="1">2.7.1.35</ecNumber>
    </recommendedName>
</protein>
<organism evidence="7 8">
    <name type="scientific">Sphingobacterium nematocida</name>
    <dbReference type="NCBI Taxonomy" id="1513896"/>
    <lineage>
        <taxon>Bacteria</taxon>
        <taxon>Pseudomonadati</taxon>
        <taxon>Bacteroidota</taxon>
        <taxon>Sphingobacteriia</taxon>
        <taxon>Sphingobacteriales</taxon>
        <taxon>Sphingobacteriaceae</taxon>
        <taxon>Sphingobacterium</taxon>
    </lineage>
</organism>
<dbReference type="Gene3D" id="3.40.1190.20">
    <property type="match status" value="1"/>
</dbReference>
<dbReference type="EC" id="2.7.1.35" evidence="1"/>
<keyword evidence="2" id="KW-0808">Transferase</keyword>
<evidence type="ECO:0000259" key="6">
    <source>
        <dbReference type="Pfam" id="PF08543"/>
    </source>
</evidence>
<dbReference type="GO" id="GO:0005829">
    <property type="term" value="C:cytosol"/>
    <property type="evidence" value="ECO:0007669"/>
    <property type="project" value="TreeGrafter"/>
</dbReference>
<feature type="domain" description="Pyridoxamine kinase/Phosphomethylpyrimidine kinase" evidence="6">
    <location>
        <begin position="77"/>
        <end position="257"/>
    </location>
</feature>
<keyword evidence="5" id="KW-0067">ATP-binding</keyword>